<name>Q1QI77_NITHX</name>
<dbReference type="STRING" id="323097.Nham_3338"/>
<protein>
    <recommendedName>
        <fullName evidence="4">Phage DNA packaging protein, Nu1 subunit of terminase</fullName>
    </recommendedName>
</protein>
<proteinExistence type="predicted"/>
<dbReference type="eggNOG" id="COG4220">
    <property type="taxonomic scope" value="Bacteria"/>
</dbReference>
<organism evidence="2 3">
    <name type="scientific">Nitrobacter hamburgensis (strain DSM 10229 / NCIMB 13809 / X14)</name>
    <dbReference type="NCBI Taxonomy" id="323097"/>
    <lineage>
        <taxon>Bacteria</taxon>
        <taxon>Pseudomonadati</taxon>
        <taxon>Pseudomonadota</taxon>
        <taxon>Alphaproteobacteria</taxon>
        <taxon>Hyphomicrobiales</taxon>
        <taxon>Nitrobacteraceae</taxon>
        <taxon>Nitrobacter</taxon>
    </lineage>
</organism>
<evidence type="ECO:0008006" key="4">
    <source>
        <dbReference type="Google" id="ProtNLM"/>
    </source>
</evidence>
<accession>Q1QI77</accession>
<dbReference type="Proteomes" id="UP000001953">
    <property type="component" value="Chromosome"/>
</dbReference>
<dbReference type="HOGENOM" id="CLU_118950_2_0_5"/>
<reference evidence="2 3" key="1">
    <citation type="submission" date="2006-03" db="EMBL/GenBank/DDBJ databases">
        <title>Complete sequence of chromosome of Nitrobacter hamburgensis X14.</title>
        <authorList>
            <consortium name="US DOE Joint Genome Institute"/>
            <person name="Copeland A."/>
            <person name="Lucas S."/>
            <person name="Lapidus A."/>
            <person name="Barry K."/>
            <person name="Detter J.C."/>
            <person name="Glavina del Rio T."/>
            <person name="Hammon N."/>
            <person name="Israni S."/>
            <person name="Dalin E."/>
            <person name="Tice H."/>
            <person name="Pitluck S."/>
            <person name="Chain P."/>
            <person name="Malfatti S."/>
            <person name="Shin M."/>
            <person name="Vergez L."/>
            <person name="Schmutz J."/>
            <person name="Larimer F."/>
            <person name="Land M."/>
            <person name="Hauser L."/>
            <person name="Kyrpides N."/>
            <person name="Ivanova N."/>
            <person name="Ward B."/>
            <person name="Arp D."/>
            <person name="Klotz M."/>
            <person name="Stein L."/>
            <person name="O'Mullan G."/>
            <person name="Starkenburg S."/>
            <person name="Sayavedra L."/>
            <person name="Poret-Peterson A.T."/>
            <person name="Gentry M.E."/>
            <person name="Bruce D."/>
            <person name="Richardson P."/>
        </authorList>
    </citation>
    <scope>NUCLEOTIDE SEQUENCE [LARGE SCALE GENOMIC DNA]</scope>
    <source>
        <strain evidence="3">DSM 10229 / NCIMB 13809 / X14</strain>
    </source>
</reference>
<dbReference type="RefSeq" id="WP_011511723.1">
    <property type="nucleotide sequence ID" value="NC_007964.1"/>
</dbReference>
<keyword evidence="3" id="KW-1185">Reference proteome</keyword>
<evidence type="ECO:0000313" key="2">
    <source>
        <dbReference type="EMBL" id="ABE64070.1"/>
    </source>
</evidence>
<sequence>MVKTQSLKGEVSAKELAELFGISDRSVRELYDRGIAKKSGRGRYLLTESVQLYTAHLRGVAAGRGGEDGVLDLTAERARLAKEQADGQALKNAVQRDEMVPAVEVERGWTTVCRRVRNAMLAVPSRVRQSLPHLTAYDAGVIDREVRDALSELGTDDGDRETDLGGVGQHGPASEDEAVGMD</sequence>
<dbReference type="OrthoDB" id="7852579at2"/>
<feature type="region of interest" description="Disordered" evidence="1">
    <location>
        <begin position="153"/>
        <end position="182"/>
    </location>
</feature>
<evidence type="ECO:0000256" key="1">
    <source>
        <dbReference type="SAM" id="MobiDB-lite"/>
    </source>
</evidence>
<gene>
    <name evidence="2" type="ordered locus">Nham_3338</name>
</gene>
<evidence type="ECO:0000313" key="3">
    <source>
        <dbReference type="Proteomes" id="UP000001953"/>
    </source>
</evidence>
<dbReference type="EMBL" id="CP000319">
    <property type="protein sequence ID" value="ABE64070.1"/>
    <property type="molecule type" value="Genomic_DNA"/>
</dbReference>
<dbReference type="AlphaFoldDB" id="Q1QI77"/>
<dbReference type="KEGG" id="nha:Nham_3338"/>